<evidence type="ECO:0000313" key="4">
    <source>
        <dbReference type="Proteomes" id="UP000030747"/>
    </source>
</evidence>
<dbReference type="OMA" id="NSACTHY"/>
<accession>U6L498</accession>
<gene>
    <name evidence="3" type="ORF">ETH_00022000</name>
</gene>
<feature type="compositionally biased region" description="Basic residues" evidence="2">
    <location>
        <begin position="568"/>
        <end position="582"/>
    </location>
</feature>
<proteinExistence type="predicted"/>
<dbReference type="AlphaFoldDB" id="U6L498"/>
<organism evidence="3 4">
    <name type="scientific">Eimeria tenella</name>
    <name type="common">Coccidian parasite</name>
    <dbReference type="NCBI Taxonomy" id="5802"/>
    <lineage>
        <taxon>Eukaryota</taxon>
        <taxon>Sar</taxon>
        <taxon>Alveolata</taxon>
        <taxon>Apicomplexa</taxon>
        <taxon>Conoidasida</taxon>
        <taxon>Coccidia</taxon>
        <taxon>Eucoccidiorida</taxon>
        <taxon>Eimeriorina</taxon>
        <taxon>Eimeriidae</taxon>
        <taxon>Eimeria</taxon>
    </lineage>
</organism>
<dbReference type="GeneID" id="25253512"/>
<dbReference type="EMBL" id="HG675765">
    <property type="protein sequence ID" value="CDJ43409.1"/>
    <property type="molecule type" value="Genomic_DNA"/>
</dbReference>
<dbReference type="Proteomes" id="UP000030747">
    <property type="component" value="Unassembled WGS sequence"/>
</dbReference>
<keyword evidence="1" id="KW-0175">Coiled coil</keyword>
<evidence type="ECO:0000256" key="2">
    <source>
        <dbReference type="SAM" id="MobiDB-lite"/>
    </source>
</evidence>
<feature type="compositionally biased region" description="Low complexity" evidence="2">
    <location>
        <begin position="592"/>
        <end position="607"/>
    </location>
</feature>
<dbReference type="VEuPathDB" id="ToxoDB:ETH2_0833600"/>
<feature type="region of interest" description="Disordered" evidence="2">
    <location>
        <begin position="467"/>
        <end position="632"/>
    </location>
</feature>
<keyword evidence="4" id="KW-1185">Reference proteome</keyword>
<protein>
    <submittedName>
        <fullName evidence="3">Uncharacterized protein</fullName>
    </submittedName>
</protein>
<dbReference type="RefSeq" id="XP_013234159.1">
    <property type="nucleotide sequence ID" value="XM_013378705.1"/>
</dbReference>
<evidence type="ECO:0000313" key="3">
    <source>
        <dbReference type="EMBL" id="CDJ43409.1"/>
    </source>
</evidence>
<dbReference type="VEuPathDB" id="ToxoDB:ETH_00022000"/>
<feature type="coiled-coil region" evidence="1">
    <location>
        <begin position="226"/>
        <end position="371"/>
    </location>
</feature>
<evidence type="ECO:0000256" key="1">
    <source>
        <dbReference type="SAM" id="Coils"/>
    </source>
</evidence>
<reference evidence="3" key="1">
    <citation type="submission" date="2013-10" db="EMBL/GenBank/DDBJ databases">
        <title>Genomic analysis of the causative agents of coccidiosis in chickens.</title>
        <authorList>
            <person name="Reid A.J."/>
            <person name="Blake D."/>
            <person name="Billington K."/>
            <person name="Browne H."/>
            <person name="Dunn M."/>
            <person name="Hung S."/>
            <person name="Kawahara F."/>
            <person name="Miranda-Saavedra D."/>
            <person name="Mourier T."/>
            <person name="Nagra H."/>
            <person name="Otto T.D."/>
            <person name="Rawlings N."/>
            <person name="Sanchez A."/>
            <person name="Sanders M."/>
            <person name="Subramaniam C."/>
            <person name="Tay Y."/>
            <person name="Dear P."/>
            <person name="Doerig C."/>
            <person name="Gruber A."/>
            <person name="Parkinson J."/>
            <person name="Shirley M."/>
            <person name="Wan K.L."/>
            <person name="Berriman M."/>
            <person name="Tomley F."/>
            <person name="Pain A."/>
        </authorList>
    </citation>
    <scope>NUCLEOTIDE SEQUENCE [LARGE SCALE GENOMIC DNA]</scope>
    <source>
        <strain evidence="3">Houghton</strain>
    </source>
</reference>
<name>U6L498_EIMTE</name>
<dbReference type="OrthoDB" id="347638at2759"/>
<feature type="compositionally biased region" description="Low complexity" evidence="2">
    <location>
        <begin position="550"/>
        <end position="567"/>
    </location>
</feature>
<reference evidence="3" key="2">
    <citation type="submission" date="2013-10" db="EMBL/GenBank/DDBJ databases">
        <authorList>
            <person name="Aslett M."/>
        </authorList>
    </citation>
    <scope>NUCLEOTIDE SEQUENCE [LARGE SCALE GENOMIC DNA]</scope>
    <source>
        <strain evidence="3">Houghton</strain>
    </source>
</reference>
<feature type="compositionally biased region" description="Basic and acidic residues" evidence="2">
    <location>
        <begin position="611"/>
        <end position="621"/>
    </location>
</feature>
<feature type="region of interest" description="Disordered" evidence="2">
    <location>
        <begin position="1"/>
        <end position="26"/>
    </location>
</feature>
<sequence length="713" mass="78023">MHGGDDRDALLFGPVGSESPSTQHAMTPPLAPDARLFPEYPESLPFDEQCTGHTAADVAEHGRTTNQKCALHQTTLRHRHISLFASIELARPNISLQTHAGGSAPSSSHAERLHLAADPPAVEPLDTLPPYSRPAGGRTNVAPLCSSSLAAPAQSTIFKADPPKDTSQPLVAQQEDAAASPLQYYNVCSPPQPSGKPGEISSSFKSVDGHLARSRMGDAGAHRFVAQELQEINRMIQARAVRLKQQEEGISVAVAQANTALRQHAQQLLNQAAEKLERVATQQRRRTEVVAEEAAAILRRAMEARRSLRQEKSILEQARRQYREQQQRKHLEAAQALNVERRRCVDLEAQVEALQQENRQLRAEVLAQQLRLRSGSTNPQLGKAGTSTVRRTRQAAGCQRVPGCPAAHVHLTETAALTAVAVPATAADAAPRAGCRVCTRRSEKICNLKDCTTQPVGRQAMVDVQVRLPPAPPPTAPPRSCCSKRHAHAAESTSHEGDSIQQQMQSAERREPPEADSPAHGAATAPSNPEHYQASFRTHTRKHRNDSAGSSSFRTDESTSSSSSMSSSRKHERRRSRRRRMRREGSRHCRSASRGSISTSTSSSSAAPQRIENHRQHHSSERASSARHQRISFSLPEPKLQQHELLRTKENSSSGCALPLRAQGGGQKPTLRGDVAERLQASLLRLQQRQALHDKIHNIAKQLLHPQRSPTTP</sequence>